<keyword evidence="2" id="KW-1185">Reference proteome</keyword>
<evidence type="ECO:0000313" key="1">
    <source>
        <dbReference type="EMBL" id="KRY24520.1"/>
    </source>
</evidence>
<reference evidence="1 2" key="1">
    <citation type="submission" date="2015-01" db="EMBL/GenBank/DDBJ databases">
        <title>Evolution of Trichinella species and genotypes.</title>
        <authorList>
            <person name="Korhonen P.K."/>
            <person name="Edoardo P."/>
            <person name="Giuseppe L.R."/>
            <person name="Gasser R.B."/>
        </authorList>
    </citation>
    <scope>NUCLEOTIDE SEQUENCE [LARGE SCALE GENOMIC DNA]</scope>
    <source>
        <strain evidence="1">ISS120</strain>
    </source>
</reference>
<dbReference type="Proteomes" id="UP000054653">
    <property type="component" value="Unassembled WGS sequence"/>
</dbReference>
<accession>A0A0V1AI72</accession>
<feature type="non-terminal residue" evidence="1">
    <location>
        <position position="1"/>
    </location>
</feature>
<comment type="caution">
    <text evidence="1">The sequence shown here is derived from an EMBL/GenBank/DDBJ whole genome shotgun (WGS) entry which is preliminary data.</text>
</comment>
<evidence type="ECO:0000313" key="2">
    <source>
        <dbReference type="Proteomes" id="UP000054653"/>
    </source>
</evidence>
<protein>
    <submittedName>
        <fullName evidence="1">Uncharacterized protein</fullName>
    </submittedName>
</protein>
<proteinExistence type="predicted"/>
<sequence length="90" mass="10015">ADDPLSLATEVVIDDTTITQLKIQGFSIQFFLGQKLLFQPYPKRSGGITSRRSIQRAGYGSCCLTTAIGKWFRISWPKKDCDLVIFDAAV</sequence>
<dbReference type="EMBL" id="JYDI01003024">
    <property type="protein sequence ID" value="KRY24520.1"/>
    <property type="molecule type" value="Genomic_DNA"/>
</dbReference>
<gene>
    <name evidence="1" type="ORF">T03_4854</name>
</gene>
<name>A0A0V1AI72_TRIBR</name>
<organism evidence="1 2">
    <name type="scientific">Trichinella britovi</name>
    <name type="common">Parasitic roundworm</name>
    <dbReference type="NCBI Taxonomy" id="45882"/>
    <lineage>
        <taxon>Eukaryota</taxon>
        <taxon>Metazoa</taxon>
        <taxon>Ecdysozoa</taxon>
        <taxon>Nematoda</taxon>
        <taxon>Enoplea</taxon>
        <taxon>Dorylaimia</taxon>
        <taxon>Trichinellida</taxon>
        <taxon>Trichinellidae</taxon>
        <taxon>Trichinella</taxon>
    </lineage>
</organism>
<dbReference type="AlphaFoldDB" id="A0A0V1AI72"/>
<dbReference type="OrthoDB" id="5920984at2759"/>